<proteinExistence type="predicted"/>
<comment type="caution">
    <text evidence="3">The sequence shown here is derived from an EMBL/GenBank/DDBJ whole genome shotgun (WGS) entry which is preliminary data.</text>
</comment>
<name>A0AA39WDS3_9PEZI</name>
<evidence type="ECO:0000256" key="1">
    <source>
        <dbReference type="SAM" id="MobiDB-lite"/>
    </source>
</evidence>
<evidence type="ECO:0000313" key="3">
    <source>
        <dbReference type="EMBL" id="KAK0613540.1"/>
    </source>
</evidence>
<feature type="transmembrane region" description="Helical" evidence="2">
    <location>
        <begin position="12"/>
        <end position="37"/>
    </location>
</feature>
<protein>
    <submittedName>
        <fullName evidence="3">Uncharacterized protein</fullName>
    </submittedName>
</protein>
<reference evidence="3" key="1">
    <citation type="submission" date="2023-06" db="EMBL/GenBank/DDBJ databases">
        <title>Genome-scale phylogeny and comparative genomics of the fungal order Sordariales.</title>
        <authorList>
            <consortium name="Lawrence Berkeley National Laboratory"/>
            <person name="Hensen N."/>
            <person name="Bonometti L."/>
            <person name="Westerberg I."/>
            <person name="Brannstrom I.O."/>
            <person name="Guillou S."/>
            <person name="Cros-Aarteil S."/>
            <person name="Calhoun S."/>
            <person name="Haridas S."/>
            <person name="Kuo A."/>
            <person name="Mondo S."/>
            <person name="Pangilinan J."/>
            <person name="Riley R."/>
            <person name="Labutti K."/>
            <person name="Andreopoulos B."/>
            <person name="Lipzen A."/>
            <person name="Chen C."/>
            <person name="Yanf M."/>
            <person name="Daum C."/>
            <person name="Ng V."/>
            <person name="Clum A."/>
            <person name="Steindorff A."/>
            <person name="Ohm R."/>
            <person name="Martin F."/>
            <person name="Silar P."/>
            <person name="Natvig D."/>
            <person name="Lalanne C."/>
            <person name="Gautier V."/>
            <person name="Ament-Velasquez S.L."/>
            <person name="Kruys A."/>
            <person name="Hutchinson M.I."/>
            <person name="Powell A.J."/>
            <person name="Barry K."/>
            <person name="Miller A.N."/>
            <person name="Grigoriev I.V."/>
            <person name="Debuchy R."/>
            <person name="Gladieux P."/>
            <person name="Thoren M.H."/>
            <person name="Johannesson H."/>
        </authorList>
    </citation>
    <scope>NUCLEOTIDE SEQUENCE</scope>
    <source>
        <strain evidence="3">CBS 606.72</strain>
    </source>
</reference>
<keyword evidence="4" id="KW-1185">Reference proteome</keyword>
<feature type="region of interest" description="Disordered" evidence="1">
    <location>
        <begin position="61"/>
        <end position="245"/>
    </location>
</feature>
<accession>A0AA39WDS3</accession>
<sequence>MQLAVAEELTRVPWSGSLAASSACGLILVSPIIYLFAPSPSTYNFLCLGFSASAAGTTATNTSAATAHPPLPTPATRSPSSLLPSAQTAPTNYEPDPPRGSNTTRGRDNRDNRAYPSPPSDSSDNNRRDRRRPRSPPPYREARSPSPPRRRDRDRDARYPPQSCSHRSRRPSLDGHPTASALNIHRSKSTRDPLPLRHQRRHARSPSPPRNFYDSPRDAPRDAPRGRDRDGNRPPLSRSKSTTAAGAAAFAKEQFSNLSPHWNAAAMAAMAAI</sequence>
<feature type="compositionally biased region" description="Polar residues" evidence="1">
    <location>
        <begin position="77"/>
        <end position="91"/>
    </location>
</feature>
<evidence type="ECO:0000256" key="2">
    <source>
        <dbReference type="SAM" id="Phobius"/>
    </source>
</evidence>
<gene>
    <name evidence="3" type="ORF">B0T14DRAFT_591373</name>
</gene>
<organism evidence="3 4">
    <name type="scientific">Immersiella caudata</name>
    <dbReference type="NCBI Taxonomy" id="314043"/>
    <lineage>
        <taxon>Eukaryota</taxon>
        <taxon>Fungi</taxon>
        <taxon>Dikarya</taxon>
        <taxon>Ascomycota</taxon>
        <taxon>Pezizomycotina</taxon>
        <taxon>Sordariomycetes</taxon>
        <taxon>Sordariomycetidae</taxon>
        <taxon>Sordariales</taxon>
        <taxon>Lasiosphaeriaceae</taxon>
        <taxon>Immersiella</taxon>
    </lineage>
</organism>
<keyword evidence="2" id="KW-0812">Transmembrane</keyword>
<feature type="compositionally biased region" description="Basic and acidic residues" evidence="1">
    <location>
        <begin position="149"/>
        <end position="158"/>
    </location>
</feature>
<dbReference type="AlphaFoldDB" id="A0AA39WDS3"/>
<keyword evidence="2" id="KW-0472">Membrane</keyword>
<dbReference type="EMBL" id="JAULSU010000006">
    <property type="protein sequence ID" value="KAK0613540.1"/>
    <property type="molecule type" value="Genomic_DNA"/>
</dbReference>
<keyword evidence="2" id="KW-1133">Transmembrane helix</keyword>
<evidence type="ECO:0000313" key="4">
    <source>
        <dbReference type="Proteomes" id="UP001175000"/>
    </source>
</evidence>
<dbReference type="Proteomes" id="UP001175000">
    <property type="component" value="Unassembled WGS sequence"/>
</dbReference>
<feature type="compositionally biased region" description="Basic and acidic residues" evidence="1">
    <location>
        <begin position="215"/>
        <end position="232"/>
    </location>
</feature>